<keyword evidence="4 8" id="KW-1133">Transmembrane helix</keyword>
<dbReference type="PROSITE" id="PS00154">
    <property type="entry name" value="ATPASE_E1_E2"/>
    <property type="match status" value="1"/>
</dbReference>
<keyword evidence="8" id="KW-0479">Metal-binding</keyword>
<feature type="transmembrane region" description="Helical" evidence="8">
    <location>
        <begin position="60"/>
        <end position="81"/>
    </location>
</feature>
<dbReference type="GO" id="GO:0005524">
    <property type="term" value="F:ATP binding"/>
    <property type="evidence" value="ECO:0007669"/>
    <property type="project" value="UniProtKB-UniRule"/>
</dbReference>
<dbReference type="GO" id="GO:0015086">
    <property type="term" value="F:cadmium ion transmembrane transporter activity"/>
    <property type="evidence" value="ECO:0007669"/>
    <property type="project" value="TreeGrafter"/>
</dbReference>
<dbReference type="GO" id="GO:0016887">
    <property type="term" value="F:ATP hydrolysis activity"/>
    <property type="evidence" value="ECO:0007669"/>
    <property type="project" value="InterPro"/>
</dbReference>
<reference evidence="11 12" key="1">
    <citation type="submission" date="2016-05" db="EMBL/GenBank/DDBJ databases">
        <title>Genomic and physiological characterization of Planctopirus sp. isolated from fresh water lake.</title>
        <authorList>
            <person name="Subhash Y."/>
            <person name="Ramana C."/>
        </authorList>
    </citation>
    <scope>NUCLEOTIDE SEQUENCE [LARGE SCALE GENOMIC DNA]</scope>
    <source>
        <strain evidence="11 12">JC280</strain>
    </source>
</reference>
<gene>
    <name evidence="11" type="ORF">A6X21_12005</name>
</gene>
<evidence type="ECO:0000259" key="10">
    <source>
        <dbReference type="Pfam" id="PF00122"/>
    </source>
</evidence>
<dbReference type="NCBIfam" id="TIGR01512">
    <property type="entry name" value="ATPase-IB2_Cd"/>
    <property type="match status" value="1"/>
</dbReference>
<sequence>MTAPRQKKSTVESTNENSSRWLTEGQRQTSIAGLAIVAMLVWGMLAYSSPNLPIYGSIRVADLPLLVALLLGGGYLVIGLLGNLFRGEFGSDLLAGISIVTSVLLGEYLAGTLVVLMLSGGEALEAYAVRRASSALDALAKRMPTVAHRLIDGHLTDVPLQEVQVGELLVVLPHEFCPTDGTVTAGQGTMDESFLTGEPYLLPKAVGASVLSGAINGEAALTIRVDQPASDSRHAKIMEVMRASEQQRPRLRRLGDQLGAWYTPLAVSIGIAAWVISGEAIRFLAVLVVATPCPLLIAIPVAIIGAVSLSARKGIVIKDPAVLETVTQCRVGIFDKTGTLTYGRPAMVELTPLSGFDRKHVLQLAATLEQYSRHPLATPFLEAIQTAGLPLLDVSSVAELPGQGLTGLVQGHQIAVTGRAKLQKNQPALAEQLPPTQGGLECVILIDGQLAAVTSFRDRPRDDGKRFIDHLRERHHFQKVMIVSGDRESEVKYLADSVGISEIYFSQTPEQKVAIVRAETRKAKTVYVGDGINDAPALLEATVGLAFGRGSDVTAEAAGAVILDGNLKRVDEFLHISRRLRTIALQSAVGGIVLSLTGMSFAALGYLPPVFGAILQEVIDVIAVLNALRVGFPGGSLVDYDSSDSGGSSGNVPS</sequence>
<evidence type="ECO:0000256" key="3">
    <source>
        <dbReference type="ARBA" id="ARBA00022692"/>
    </source>
</evidence>
<dbReference type="GO" id="GO:0005886">
    <property type="term" value="C:plasma membrane"/>
    <property type="evidence" value="ECO:0007669"/>
    <property type="project" value="UniProtKB-SubCell"/>
</dbReference>
<feature type="domain" description="P-type ATPase A" evidence="10">
    <location>
        <begin position="143"/>
        <end position="241"/>
    </location>
</feature>
<keyword evidence="3 8" id="KW-0812">Transmembrane</keyword>
<dbReference type="EMBL" id="LYDR01000152">
    <property type="protein sequence ID" value="ODA28441.1"/>
    <property type="molecule type" value="Genomic_DNA"/>
</dbReference>
<dbReference type="Gene3D" id="3.40.1110.10">
    <property type="entry name" value="Calcium-transporting ATPase, cytoplasmic domain N"/>
    <property type="match status" value="1"/>
</dbReference>
<evidence type="ECO:0000256" key="4">
    <source>
        <dbReference type="ARBA" id="ARBA00022989"/>
    </source>
</evidence>
<feature type="transmembrane region" description="Helical" evidence="8">
    <location>
        <begin position="30"/>
        <end position="48"/>
    </location>
</feature>
<dbReference type="NCBIfam" id="TIGR01494">
    <property type="entry name" value="ATPase_P-type"/>
    <property type="match status" value="1"/>
</dbReference>
<dbReference type="InterPro" id="IPR018303">
    <property type="entry name" value="ATPase_P-typ_P_site"/>
</dbReference>
<dbReference type="PANTHER" id="PTHR48085:SF5">
    <property type="entry name" value="CADMIUM_ZINC-TRANSPORTING ATPASE HMA4-RELATED"/>
    <property type="match status" value="1"/>
</dbReference>
<dbReference type="GO" id="GO:0046872">
    <property type="term" value="F:metal ion binding"/>
    <property type="evidence" value="ECO:0007669"/>
    <property type="project" value="UniProtKB-KW"/>
</dbReference>
<dbReference type="Gene3D" id="3.40.50.1000">
    <property type="entry name" value="HAD superfamily/HAD-like"/>
    <property type="match status" value="1"/>
</dbReference>
<evidence type="ECO:0000256" key="5">
    <source>
        <dbReference type="ARBA" id="ARBA00023136"/>
    </source>
</evidence>
<evidence type="ECO:0000256" key="6">
    <source>
        <dbReference type="ARBA" id="ARBA00039097"/>
    </source>
</evidence>
<comment type="similarity">
    <text evidence="2 8">Belongs to the cation transport ATPase (P-type) (TC 3.A.3) family. Type IB subfamily.</text>
</comment>
<dbReference type="SUPFAM" id="SSF81653">
    <property type="entry name" value="Calcium ATPase, transduction domain A"/>
    <property type="match status" value="1"/>
</dbReference>
<keyword evidence="8" id="KW-0067">ATP-binding</keyword>
<keyword evidence="8" id="KW-1003">Cell membrane</keyword>
<feature type="compositionally biased region" description="Polar residues" evidence="9">
    <location>
        <begin position="11"/>
        <end position="22"/>
    </location>
</feature>
<dbReference type="InterPro" id="IPR059000">
    <property type="entry name" value="ATPase_P-type_domA"/>
</dbReference>
<dbReference type="InterPro" id="IPR023214">
    <property type="entry name" value="HAD_sf"/>
</dbReference>
<dbReference type="GO" id="GO:0016463">
    <property type="term" value="F:P-type zinc transporter activity"/>
    <property type="evidence" value="ECO:0007669"/>
    <property type="project" value="UniProtKB-EC"/>
</dbReference>
<dbReference type="Proteomes" id="UP000094828">
    <property type="component" value="Unassembled WGS sequence"/>
</dbReference>
<dbReference type="InterPro" id="IPR051014">
    <property type="entry name" value="Cation_Transport_ATPase_IB"/>
</dbReference>
<feature type="transmembrane region" description="Helical" evidence="8">
    <location>
        <begin position="258"/>
        <end position="277"/>
    </location>
</feature>
<keyword evidence="12" id="KW-1185">Reference proteome</keyword>
<proteinExistence type="inferred from homology"/>
<keyword evidence="8" id="KW-0547">Nucleotide-binding</keyword>
<feature type="transmembrane region" description="Helical" evidence="8">
    <location>
        <begin position="283"/>
        <end position="309"/>
    </location>
</feature>
<dbReference type="SUPFAM" id="SSF56784">
    <property type="entry name" value="HAD-like"/>
    <property type="match status" value="1"/>
</dbReference>
<dbReference type="Pfam" id="PF00122">
    <property type="entry name" value="E1-E2_ATPase"/>
    <property type="match status" value="1"/>
</dbReference>
<dbReference type="STRING" id="1841610.A6X21_12005"/>
<dbReference type="NCBIfam" id="TIGR01525">
    <property type="entry name" value="ATPase-IB_hvy"/>
    <property type="match status" value="1"/>
</dbReference>
<feature type="transmembrane region" description="Helical" evidence="8">
    <location>
        <begin position="93"/>
        <end position="118"/>
    </location>
</feature>
<dbReference type="PANTHER" id="PTHR48085">
    <property type="entry name" value="CADMIUM/ZINC-TRANSPORTING ATPASE HMA2-RELATED"/>
    <property type="match status" value="1"/>
</dbReference>
<feature type="region of interest" description="Disordered" evidence="9">
    <location>
        <begin position="1"/>
        <end position="22"/>
    </location>
</feature>
<comment type="catalytic activity">
    <reaction evidence="7">
        <text>Zn(2+)(in) + ATP + H2O = Zn(2+)(out) + ADP + phosphate + H(+)</text>
        <dbReference type="Rhea" id="RHEA:20621"/>
        <dbReference type="ChEBI" id="CHEBI:15377"/>
        <dbReference type="ChEBI" id="CHEBI:15378"/>
        <dbReference type="ChEBI" id="CHEBI:29105"/>
        <dbReference type="ChEBI" id="CHEBI:30616"/>
        <dbReference type="ChEBI" id="CHEBI:43474"/>
        <dbReference type="ChEBI" id="CHEBI:456216"/>
        <dbReference type="EC" id="7.2.2.12"/>
    </reaction>
</comment>
<dbReference type="Gene3D" id="2.70.150.10">
    <property type="entry name" value="Calcium-transporting ATPase, cytoplasmic transduction domain A"/>
    <property type="match status" value="1"/>
</dbReference>
<dbReference type="InterPro" id="IPR036412">
    <property type="entry name" value="HAD-like_sf"/>
</dbReference>
<dbReference type="AlphaFoldDB" id="A0A1C3E5A6"/>
<dbReference type="RefSeq" id="WP_068851512.1">
    <property type="nucleotide sequence ID" value="NZ_LYDR01000152.1"/>
</dbReference>
<dbReference type="InterPro" id="IPR023299">
    <property type="entry name" value="ATPase_P-typ_cyto_dom_N"/>
</dbReference>
<dbReference type="PRINTS" id="PR00119">
    <property type="entry name" value="CATATPASE"/>
</dbReference>
<dbReference type="Pfam" id="PF00702">
    <property type="entry name" value="Hydrolase"/>
    <property type="match status" value="1"/>
</dbReference>
<comment type="subcellular location">
    <subcellularLocation>
        <location evidence="8">Cell membrane</location>
    </subcellularLocation>
    <subcellularLocation>
        <location evidence="1">Membrane</location>
    </subcellularLocation>
</comment>
<dbReference type="OrthoDB" id="211392at2"/>
<dbReference type="EC" id="7.2.2.12" evidence="6"/>
<dbReference type="InterPro" id="IPR008250">
    <property type="entry name" value="ATPase_P-typ_transduc_dom_A_sf"/>
</dbReference>
<protein>
    <recommendedName>
        <fullName evidence="6">P-type Zn(2+) transporter</fullName>
        <ecNumber evidence="6">7.2.2.12</ecNumber>
    </recommendedName>
</protein>
<dbReference type="InterPro" id="IPR027256">
    <property type="entry name" value="P-typ_ATPase_IB"/>
</dbReference>
<evidence type="ECO:0000256" key="7">
    <source>
        <dbReference type="ARBA" id="ARBA00047308"/>
    </source>
</evidence>
<evidence type="ECO:0000256" key="9">
    <source>
        <dbReference type="SAM" id="MobiDB-lite"/>
    </source>
</evidence>
<comment type="caution">
    <text evidence="11">The sequence shown here is derived from an EMBL/GenBank/DDBJ whole genome shotgun (WGS) entry which is preliminary data.</text>
</comment>
<evidence type="ECO:0000256" key="8">
    <source>
        <dbReference type="RuleBase" id="RU362081"/>
    </source>
</evidence>
<evidence type="ECO:0000256" key="1">
    <source>
        <dbReference type="ARBA" id="ARBA00004370"/>
    </source>
</evidence>
<organism evidence="11 12">
    <name type="scientific">Planctopirus hydrillae</name>
    <dbReference type="NCBI Taxonomy" id="1841610"/>
    <lineage>
        <taxon>Bacteria</taxon>
        <taxon>Pseudomonadati</taxon>
        <taxon>Planctomycetota</taxon>
        <taxon>Planctomycetia</taxon>
        <taxon>Planctomycetales</taxon>
        <taxon>Planctomycetaceae</taxon>
        <taxon>Planctopirus</taxon>
    </lineage>
</organism>
<dbReference type="InterPro" id="IPR001757">
    <property type="entry name" value="P_typ_ATPase"/>
</dbReference>
<name>A0A1C3E5A6_9PLAN</name>
<dbReference type="InterPro" id="IPR023298">
    <property type="entry name" value="ATPase_P-typ_TM_dom_sf"/>
</dbReference>
<dbReference type="SUPFAM" id="SSF81665">
    <property type="entry name" value="Calcium ATPase, transmembrane domain M"/>
    <property type="match status" value="1"/>
</dbReference>
<keyword evidence="5 8" id="KW-0472">Membrane</keyword>
<accession>A0A1C3E5A6</accession>
<evidence type="ECO:0000256" key="2">
    <source>
        <dbReference type="ARBA" id="ARBA00006024"/>
    </source>
</evidence>
<evidence type="ECO:0000313" key="12">
    <source>
        <dbReference type="Proteomes" id="UP000094828"/>
    </source>
</evidence>
<evidence type="ECO:0000313" key="11">
    <source>
        <dbReference type="EMBL" id="ODA28441.1"/>
    </source>
</evidence>